<feature type="binding site" evidence="1">
    <location>
        <position position="296"/>
    </location>
    <ligand>
        <name>substrate</name>
    </ligand>
</feature>
<organism evidence="3 4">
    <name type="scientific">Mycolicibacterium sphagni</name>
    <dbReference type="NCBI Taxonomy" id="1786"/>
    <lineage>
        <taxon>Bacteria</taxon>
        <taxon>Bacillati</taxon>
        <taxon>Actinomycetota</taxon>
        <taxon>Actinomycetes</taxon>
        <taxon>Mycobacteriales</taxon>
        <taxon>Mycobacteriaceae</taxon>
        <taxon>Mycolicibacterium</taxon>
    </lineage>
</organism>
<feature type="domain" description="PurM-like N-terminal" evidence="2">
    <location>
        <begin position="60"/>
        <end position="170"/>
    </location>
</feature>
<feature type="binding site" evidence="1">
    <location>
        <position position="62"/>
    </location>
    <ligand>
        <name>Mg(2+)</name>
        <dbReference type="ChEBI" id="CHEBI:18420"/>
        <label>3</label>
    </ligand>
</feature>
<feature type="binding site" evidence="1">
    <location>
        <position position="107"/>
    </location>
    <ligand>
        <name>Mg(2+)</name>
        <dbReference type="ChEBI" id="CHEBI:18420"/>
        <label>2</label>
    </ligand>
</feature>
<feature type="binding site" evidence="1">
    <location>
        <position position="62"/>
    </location>
    <ligand>
        <name>Mg(2+)</name>
        <dbReference type="ChEBI" id="CHEBI:18420"/>
        <label>4</label>
    </ligand>
</feature>
<dbReference type="GO" id="GO:0000287">
    <property type="term" value="F:magnesium ion binding"/>
    <property type="evidence" value="ECO:0007669"/>
    <property type="project" value="UniProtKB-UniRule"/>
</dbReference>
<dbReference type="NCBIfam" id="TIGR01379">
    <property type="entry name" value="thiL"/>
    <property type="match status" value="1"/>
</dbReference>
<gene>
    <name evidence="1" type="primary">thiL</name>
    <name evidence="3" type="ORF">CG716_02930</name>
</gene>
<keyword evidence="1" id="KW-0547">Nucleotide-binding</keyword>
<dbReference type="CDD" id="cd02194">
    <property type="entry name" value="ThiL"/>
    <property type="match status" value="1"/>
</dbReference>
<keyword evidence="1" id="KW-0479">Metal-binding</keyword>
<evidence type="ECO:0000313" key="4">
    <source>
        <dbReference type="Proteomes" id="UP000216063"/>
    </source>
</evidence>
<keyword evidence="4" id="KW-1185">Reference proteome</keyword>
<comment type="miscellaneous">
    <text evidence="1">Reaction mechanism of ThiL seems to utilize a direct, inline transfer of the gamma-phosphate of ATP to TMP rather than a phosphorylated enzyme intermediate.</text>
</comment>
<feature type="binding site" evidence="1">
    <location>
        <position position="77"/>
    </location>
    <ligand>
        <name>Mg(2+)</name>
        <dbReference type="ChEBI" id="CHEBI:18420"/>
        <label>1</label>
    </ligand>
</feature>
<dbReference type="InterPro" id="IPR036676">
    <property type="entry name" value="PurM-like_C_sf"/>
</dbReference>
<comment type="catalytic activity">
    <reaction evidence="1">
        <text>thiamine phosphate + ATP = thiamine diphosphate + ADP</text>
        <dbReference type="Rhea" id="RHEA:15913"/>
        <dbReference type="ChEBI" id="CHEBI:30616"/>
        <dbReference type="ChEBI" id="CHEBI:37575"/>
        <dbReference type="ChEBI" id="CHEBI:58937"/>
        <dbReference type="ChEBI" id="CHEBI:456216"/>
        <dbReference type="EC" id="2.7.4.16"/>
    </reaction>
</comment>
<feature type="binding site" evidence="1">
    <location>
        <position position="78"/>
    </location>
    <ligand>
        <name>Mg(2+)</name>
        <dbReference type="ChEBI" id="CHEBI:18420"/>
        <label>1</label>
    </ligand>
</feature>
<proteinExistence type="inferred from homology"/>
<protein>
    <recommendedName>
        <fullName evidence="1">Thiamine-monophosphate kinase</fullName>
        <shortName evidence="1">TMP kinase</shortName>
        <shortName evidence="1">Thiamine-phosphate kinase</shortName>
        <ecNumber evidence="1">2.7.4.16</ecNumber>
    </recommendedName>
</protein>
<comment type="caution">
    <text evidence="1">Lacks conserved residue(s) required for the propagation of feature annotation.</text>
</comment>
<dbReference type="Proteomes" id="UP000216063">
    <property type="component" value="Unassembled WGS sequence"/>
</dbReference>
<feature type="binding site" evidence="1">
    <location>
        <position position="85"/>
    </location>
    <ligand>
        <name>substrate</name>
    </ligand>
</feature>
<dbReference type="AlphaFoldDB" id="A0A255DYQ2"/>
<feature type="binding site" evidence="1">
    <location>
        <position position="180"/>
    </location>
    <ligand>
        <name>ATP</name>
        <dbReference type="ChEBI" id="CHEBI:30616"/>
    </ligand>
</feature>
<feature type="binding site" evidence="1">
    <location>
        <position position="242"/>
    </location>
    <ligand>
        <name>Mg(2+)</name>
        <dbReference type="ChEBI" id="CHEBI:18420"/>
        <label>3</label>
    </ligand>
</feature>
<evidence type="ECO:0000313" key="3">
    <source>
        <dbReference type="EMBL" id="OYN82242.1"/>
    </source>
</evidence>
<comment type="similarity">
    <text evidence="1">Belongs to the thiamine-monophosphate kinase family.</text>
</comment>
<dbReference type="EC" id="2.7.4.16" evidence="1"/>
<dbReference type="PIRSF" id="PIRSF005303">
    <property type="entry name" value="Thiam_monoph_kin"/>
    <property type="match status" value="1"/>
</dbReference>
<feature type="binding site" evidence="1">
    <location>
        <position position="78"/>
    </location>
    <ligand>
        <name>Mg(2+)</name>
        <dbReference type="ChEBI" id="CHEBI:18420"/>
        <label>2</label>
    </ligand>
</feature>
<dbReference type="PANTHER" id="PTHR30270">
    <property type="entry name" value="THIAMINE-MONOPHOSPHATE KINASE"/>
    <property type="match status" value="1"/>
</dbReference>
<evidence type="ECO:0000259" key="2">
    <source>
        <dbReference type="Pfam" id="PF00586"/>
    </source>
</evidence>
<evidence type="ECO:0000256" key="1">
    <source>
        <dbReference type="HAMAP-Rule" id="MF_02128"/>
    </source>
</evidence>
<comment type="pathway">
    <text evidence="1">Cofactor biosynthesis; thiamine diphosphate biosynthesis; thiamine diphosphate from thiamine phosphate: step 1/1.</text>
</comment>
<keyword evidence="1 3" id="KW-0418">Kinase</keyword>
<keyword evidence="1" id="KW-0067">ATP-binding</keyword>
<reference evidence="3 4" key="1">
    <citation type="submission" date="2017-07" db="EMBL/GenBank/DDBJ databases">
        <title>The new phylogeny of genus Mycobacterium.</title>
        <authorList>
            <person name="Tortoli E."/>
            <person name="Trovato A."/>
            <person name="Cirillo D.M."/>
        </authorList>
    </citation>
    <scope>NUCLEOTIDE SEQUENCE [LARGE SCALE GENOMIC DNA]</scope>
    <source>
        <strain evidence="3 4">ATCC 33027</strain>
    </source>
</reference>
<dbReference type="PANTHER" id="PTHR30270:SF0">
    <property type="entry name" value="THIAMINE-MONOPHOSPHATE KINASE"/>
    <property type="match status" value="1"/>
</dbReference>
<dbReference type="EMBL" id="NOZR01000002">
    <property type="protein sequence ID" value="OYN82242.1"/>
    <property type="molecule type" value="Genomic_DNA"/>
</dbReference>
<keyword evidence="1" id="KW-0784">Thiamine biosynthesis</keyword>
<dbReference type="NCBIfam" id="NF004351">
    <property type="entry name" value="PRK05731.1-4"/>
    <property type="match status" value="1"/>
</dbReference>
<keyword evidence="1" id="KW-0808">Transferase</keyword>
<dbReference type="HAMAP" id="MF_02128">
    <property type="entry name" value="TMP_kinase"/>
    <property type="match status" value="1"/>
</dbReference>
<keyword evidence="1" id="KW-0460">Magnesium</keyword>
<dbReference type="InterPro" id="IPR016188">
    <property type="entry name" value="PurM-like_N"/>
</dbReference>
<dbReference type="GO" id="GO:0009030">
    <property type="term" value="F:thiamine-phosphate kinase activity"/>
    <property type="evidence" value="ECO:0007669"/>
    <property type="project" value="UniProtKB-UniRule"/>
</dbReference>
<feature type="binding site" evidence="1">
    <location>
        <position position="107"/>
    </location>
    <ligand>
        <name>Mg(2+)</name>
        <dbReference type="ChEBI" id="CHEBI:18420"/>
        <label>4</label>
    </ligand>
</feature>
<feature type="binding site" evidence="1">
    <location>
        <position position="245"/>
    </location>
    <ligand>
        <name>Mg(2+)</name>
        <dbReference type="ChEBI" id="CHEBI:18420"/>
        <label>5</label>
    </ligand>
</feature>
<dbReference type="OrthoDB" id="9802811at2"/>
<name>A0A255DYQ2_9MYCO</name>
<feature type="binding site" evidence="1">
    <location>
        <position position="107"/>
    </location>
    <ligand>
        <name>Mg(2+)</name>
        <dbReference type="ChEBI" id="CHEBI:18420"/>
        <label>3</label>
    </ligand>
</feature>
<dbReference type="SUPFAM" id="SSF55326">
    <property type="entry name" value="PurM N-terminal domain-like"/>
    <property type="match status" value="1"/>
</dbReference>
<dbReference type="Gene3D" id="3.30.1330.10">
    <property type="entry name" value="PurM-like, N-terminal domain"/>
    <property type="match status" value="1"/>
</dbReference>
<comment type="caution">
    <text evidence="3">The sequence shown here is derived from an EMBL/GenBank/DDBJ whole genome shotgun (WGS) entry which is preliminary data.</text>
</comment>
<feature type="binding site" evidence="1">
    <location>
        <position position="244"/>
    </location>
    <ligand>
        <name>ATP</name>
        <dbReference type="ChEBI" id="CHEBI:30616"/>
    </ligand>
</feature>
<dbReference type="GO" id="GO:0005524">
    <property type="term" value="F:ATP binding"/>
    <property type="evidence" value="ECO:0007669"/>
    <property type="project" value="UniProtKB-UniRule"/>
</dbReference>
<dbReference type="Pfam" id="PF00586">
    <property type="entry name" value="AIRS"/>
    <property type="match status" value="1"/>
</dbReference>
<feature type="binding site" evidence="1">
    <location>
        <position position="155"/>
    </location>
    <ligand>
        <name>Mg(2+)</name>
        <dbReference type="ChEBI" id="CHEBI:18420"/>
        <label>1</label>
    </ligand>
</feature>
<feature type="binding site" evidence="1">
    <location>
        <position position="76"/>
    </location>
    <ligand>
        <name>Mg(2+)</name>
        <dbReference type="ChEBI" id="CHEBI:18420"/>
        <label>4</label>
    </ligand>
</feature>
<dbReference type="UniPathway" id="UPA00060">
    <property type="reaction ID" value="UER00142"/>
</dbReference>
<dbReference type="GO" id="GO:0009229">
    <property type="term" value="P:thiamine diphosphate biosynthetic process"/>
    <property type="evidence" value="ECO:0007669"/>
    <property type="project" value="UniProtKB-UniRule"/>
</dbReference>
<feature type="binding site" evidence="1">
    <location>
        <position position="338"/>
    </location>
    <ligand>
        <name>substrate</name>
    </ligand>
</feature>
<comment type="function">
    <text evidence="1">Catalyzes the ATP-dependent phosphorylation of thiamine-monophosphate (TMP) to form thiamine-pyrophosphate (TPP), the active form of vitamin B1.</text>
</comment>
<dbReference type="Gene3D" id="3.90.650.10">
    <property type="entry name" value="PurM-like C-terminal domain"/>
    <property type="match status" value="1"/>
</dbReference>
<accession>A0A255DYQ2</accession>
<dbReference type="InterPro" id="IPR006283">
    <property type="entry name" value="ThiL-like"/>
</dbReference>
<dbReference type="GO" id="GO:0009228">
    <property type="term" value="P:thiamine biosynthetic process"/>
    <property type="evidence" value="ECO:0007669"/>
    <property type="project" value="UniProtKB-KW"/>
</dbReference>
<sequence>MSRQGPNVPQVAAPISVCDRRGGAVADGNGPTLRQLGEFPMIDRLVAGRRQAAGVTVGPGDDAAVLIAPDGHVVVTTDMLVEGRHFRLDWSTPHDVGRKAIAQNAADIESMGARCSAFVVAFGAPPDTEASRAQELADGMWQEAGGLGAGIVGGDLVASPQWVVSVTALGDLGGVAPVLRSGARAGSIVAVAGELGRSAAGYLLWHKGIGGFDDLRRRHLVPRPPYGQGIVAAEAGAQAMTDVSDGLLADLGHIAAGSGVVIDLAVDQLRPDIEAVTAAAAAAGVEPLSLVLSGGEDHALVACFADAVPRGWRVIGTVADGTPGVTVDGRVWTGSAGWQSFD</sequence>
<dbReference type="SUPFAM" id="SSF56042">
    <property type="entry name" value="PurM C-terminal domain-like"/>
    <property type="match status" value="1"/>
</dbReference>
<feature type="binding site" evidence="1">
    <location>
        <begin position="154"/>
        <end position="155"/>
    </location>
    <ligand>
        <name>ATP</name>
        <dbReference type="ChEBI" id="CHEBI:30616"/>
    </ligand>
</feature>
<dbReference type="InterPro" id="IPR036921">
    <property type="entry name" value="PurM-like_N_sf"/>
</dbReference>